<organism evidence="1 2">
    <name type="scientific">Racocetra fulgida</name>
    <dbReference type="NCBI Taxonomy" id="60492"/>
    <lineage>
        <taxon>Eukaryota</taxon>
        <taxon>Fungi</taxon>
        <taxon>Fungi incertae sedis</taxon>
        <taxon>Mucoromycota</taxon>
        <taxon>Glomeromycotina</taxon>
        <taxon>Glomeromycetes</taxon>
        <taxon>Diversisporales</taxon>
        <taxon>Gigasporaceae</taxon>
        <taxon>Racocetra</taxon>
    </lineage>
</organism>
<protein>
    <submittedName>
        <fullName evidence="1">24_t:CDS:1</fullName>
    </submittedName>
</protein>
<dbReference type="EMBL" id="CAJVPZ010027780">
    <property type="protein sequence ID" value="CAG8729380.1"/>
    <property type="molecule type" value="Genomic_DNA"/>
</dbReference>
<reference evidence="1" key="1">
    <citation type="submission" date="2021-06" db="EMBL/GenBank/DDBJ databases">
        <authorList>
            <person name="Kallberg Y."/>
            <person name="Tangrot J."/>
            <person name="Rosling A."/>
        </authorList>
    </citation>
    <scope>NUCLEOTIDE SEQUENCE</scope>
    <source>
        <strain evidence="1">IN212</strain>
    </source>
</reference>
<gene>
    <name evidence="1" type="ORF">RFULGI_LOCUS12010</name>
</gene>
<dbReference type="AlphaFoldDB" id="A0A9N9IC26"/>
<sequence>IGEEITMDCDQVTLKNFDQEISEYIILPERKTYAKRIRENMHKYLQNLNHGTTSEERGNGSNDVRFAGAHLFKRGIMLCLEMEIDIIRLKKPGWGKLTLVREINPQKAFDVP</sequence>
<dbReference type="Proteomes" id="UP000789396">
    <property type="component" value="Unassembled WGS sequence"/>
</dbReference>
<evidence type="ECO:0000313" key="2">
    <source>
        <dbReference type="Proteomes" id="UP000789396"/>
    </source>
</evidence>
<comment type="caution">
    <text evidence="1">The sequence shown here is derived from an EMBL/GenBank/DDBJ whole genome shotgun (WGS) entry which is preliminary data.</text>
</comment>
<evidence type="ECO:0000313" key="1">
    <source>
        <dbReference type="EMBL" id="CAG8729380.1"/>
    </source>
</evidence>
<keyword evidence="2" id="KW-1185">Reference proteome</keyword>
<feature type="non-terminal residue" evidence="1">
    <location>
        <position position="1"/>
    </location>
</feature>
<proteinExistence type="predicted"/>
<name>A0A9N9IC26_9GLOM</name>
<accession>A0A9N9IC26</accession>
<feature type="non-terminal residue" evidence="1">
    <location>
        <position position="112"/>
    </location>
</feature>